<comment type="caution">
    <text evidence="3">The sequence shown here is derived from an EMBL/GenBank/DDBJ whole genome shotgun (WGS) entry which is preliminary data.</text>
</comment>
<dbReference type="Proteomes" id="UP001370490">
    <property type="component" value="Unassembled WGS sequence"/>
</dbReference>
<feature type="compositionally biased region" description="Polar residues" evidence="1">
    <location>
        <begin position="306"/>
        <end position="327"/>
    </location>
</feature>
<feature type="region of interest" description="Disordered" evidence="1">
    <location>
        <begin position="302"/>
        <end position="389"/>
    </location>
</feature>
<dbReference type="EMBL" id="JBAMMX010000003">
    <property type="protein sequence ID" value="KAK6943659.1"/>
    <property type="molecule type" value="Genomic_DNA"/>
</dbReference>
<feature type="compositionally biased region" description="Polar residues" evidence="1">
    <location>
        <begin position="351"/>
        <end position="361"/>
    </location>
</feature>
<feature type="region of interest" description="Disordered" evidence="1">
    <location>
        <begin position="42"/>
        <end position="110"/>
    </location>
</feature>
<dbReference type="Pfam" id="PF14309">
    <property type="entry name" value="DUF4378"/>
    <property type="match status" value="1"/>
</dbReference>
<evidence type="ECO:0000313" key="4">
    <source>
        <dbReference type="Proteomes" id="UP001370490"/>
    </source>
</evidence>
<reference evidence="3 4" key="1">
    <citation type="submission" date="2023-12" db="EMBL/GenBank/DDBJ databases">
        <title>A high-quality genome assembly for Dillenia turbinata (Dilleniales).</title>
        <authorList>
            <person name="Chanderbali A."/>
        </authorList>
    </citation>
    <scope>NUCLEOTIDE SEQUENCE [LARGE SCALE GENOMIC DNA]</scope>
    <source>
        <strain evidence="3">LSX21</strain>
        <tissue evidence="3">Leaf</tissue>
    </source>
</reference>
<protein>
    <recommendedName>
        <fullName evidence="2">DUF4378 domain-containing protein</fullName>
    </recommendedName>
</protein>
<dbReference type="AlphaFoldDB" id="A0AAN8W0A1"/>
<sequence>MGKQSGREHMRGKEDKPLACLYPVLQALDHQHWQWHNVRKRLPHKRHGHGGHAAGTKGNEQNVAETQEHNGAEKDDSMNVRTGKHDNSVESCKTRGMGSESSSKNKTSKRDRIGSLLAAEMFREIVKHHRHSSAPTMLKLKRSYSMHHVELSGHDLFPEINPNNGRPGTLQGSIKSSSSASTSEPLQPMASDEAVVVAEKGEICAATSAKDRLEHSQVDEQRKQPNEHLEFPQEKVDKAKHIFLRMMANNDELQFQTEDFPDALEMQRIRKNLFLKILQSRDLIHSQFGVSKRAGLTKSEYFPEADSSSTRDVGQSESKCKQSTSSFPEEGNMWSWDQGAKKDEAEEENSEQSVPFTSETEPQGAPIVSRDMHDGDSSSDLPNRQIKPGVSHGAIKHFKNLRQKIKHAIKESRKERERIAMDAVLHKVPYGQRISKDMKEEILNQMKKPALVDRDGINCTGKDGFRHMRRTSSVNDSMERYAQLYESAISSEAKLHKSKGLKLKGEDTGLPGGSVPKSLARIVSLPNFYPPNEEFFGSSCLVTPIWSPLSVASIESSNFNEQKTPRHLISSGHDANLDSLVKTGSQVGYSHSVGGHQMESELLAIDKDDPRAVIAVDDPNETTMMGSITCQEQEFIPITDTTNPLDELQELISFSISEGLEATPEQLLISSLAGDQQHDPATGLPLPPESKISVGKKVPFKPDIQLQIDTKDEDDFNYVKHVLELSGFRGEELHDSWHSTDHPLDPSVFRESEGSFLLEPDSSGYEVLNWDHMLLFNLINEVLVQMYERSYTYCLMPLTFLCHVCPMPKGHCILEEVWSVIRGQLSLQHELDQTLDSITIRDFAKNDGWMNLHSDVECLGLEIEDIIFDDLLDELLTF</sequence>
<organism evidence="3 4">
    <name type="scientific">Dillenia turbinata</name>
    <dbReference type="NCBI Taxonomy" id="194707"/>
    <lineage>
        <taxon>Eukaryota</taxon>
        <taxon>Viridiplantae</taxon>
        <taxon>Streptophyta</taxon>
        <taxon>Embryophyta</taxon>
        <taxon>Tracheophyta</taxon>
        <taxon>Spermatophyta</taxon>
        <taxon>Magnoliopsida</taxon>
        <taxon>eudicotyledons</taxon>
        <taxon>Gunneridae</taxon>
        <taxon>Pentapetalae</taxon>
        <taxon>Dilleniales</taxon>
        <taxon>Dilleniaceae</taxon>
        <taxon>Dillenia</taxon>
    </lineage>
</organism>
<evidence type="ECO:0000256" key="1">
    <source>
        <dbReference type="SAM" id="MobiDB-lite"/>
    </source>
</evidence>
<accession>A0AAN8W0A1</accession>
<keyword evidence="4" id="KW-1185">Reference proteome</keyword>
<name>A0AAN8W0A1_9MAGN</name>
<feature type="compositionally biased region" description="Low complexity" evidence="1">
    <location>
        <begin position="173"/>
        <end position="183"/>
    </location>
</feature>
<feature type="region of interest" description="Disordered" evidence="1">
    <location>
        <begin position="210"/>
        <end position="232"/>
    </location>
</feature>
<evidence type="ECO:0000259" key="2">
    <source>
        <dbReference type="Pfam" id="PF14309"/>
    </source>
</evidence>
<feature type="domain" description="DUF4378" evidence="2">
    <location>
        <begin position="715"/>
        <end position="874"/>
    </location>
</feature>
<dbReference type="InterPro" id="IPR044257">
    <property type="entry name" value="TRM32-like"/>
</dbReference>
<feature type="compositionally biased region" description="Basic and acidic residues" evidence="1">
    <location>
        <begin position="66"/>
        <end position="88"/>
    </location>
</feature>
<feature type="compositionally biased region" description="Polar residues" evidence="1">
    <location>
        <begin position="161"/>
        <end position="172"/>
    </location>
</feature>
<evidence type="ECO:0000313" key="3">
    <source>
        <dbReference type="EMBL" id="KAK6943659.1"/>
    </source>
</evidence>
<dbReference type="PANTHER" id="PTHR47071:SF9">
    <property type="entry name" value="TRM32-LIKE PROTEIN (DUF3741)"/>
    <property type="match status" value="1"/>
</dbReference>
<dbReference type="InterPro" id="IPR025486">
    <property type="entry name" value="DUF4378"/>
</dbReference>
<proteinExistence type="predicted"/>
<feature type="region of interest" description="Disordered" evidence="1">
    <location>
        <begin position="155"/>
        <end position="192"/>
    </location>
</feature>
<dbReference type="PANTHER" id="PTHR47071">
    <property type="entry name" value="PROTEIN TRM32"/>
    <property type="match status" value="1"/>
</dbReference>
<gene>
    <name evidence="3" type="ORF">RJ641_024761</name>
</gene>